<dbReference type="InterPro" id="IPR037523">
    <property type="entry name" value="VOC_core"/>
</dbReference>
<evidence type="ECO:0000313" key="2">
    <source>
        <dbReference type="EMBL" id="MDR7083613.1"/>
    </source>
</evidence>
<reference evidence="2 3" key="1">
    <citation type="submission" date="2023-07" db="EMBL/GenBank/DDBJ databases">
        <title>Sorghum-associated microbial communities from plants grown in Nebraska, USA.</title>
        <authorList>
            <person name="Schachtman D."/>
        </authorList>
    </citation>
    <scope>NUCLEOTIDE SEQUENCE [LARGE SCALE GENOMIC DNA]</scope>
    <source>
        <strain evidence="2 3">BE167</strain>
    </source>
</reference>
<dbReference type="EMBL" id="JAVDVQ010000012">
    <property type="protein sequence ID" value="MDR7083613.1"/>
    <property type="molecule type" value="Genomic_DNA"/>
</dbReference>
<dbReference type="Gene3D" id="3.10.180.10">
    <property type="entry name" value="2,3-Dihydroxybiphenyl 1,2-Dioxygenase, domain 1"/>
    <property type="match status" value="1"/>
</dbReference>
<sequence length="170" mass="18553">MIPKLAGVHHLKLPVSDLDRSIRWYATRLGYQVVIEFREHGRRTGVAMTHPDGGPDLALNLNPDRAKASAGFDYFSIGVSDRARIEALAAHLSDLGEAHAGVHFATIGWILPMLHDPDGHEVRFYSMESHTEIDPAAPLVIDDAIATARAKEELWRADRDASTGKTGGAP</sequence>
<evidence type="ECO:0000259" key="1">
    <source>
        <dbReference type="PROSITE" id="PS51819"/>
    </source>
</evidence>
<protein>
    <submittedName>
        <fullName evidence="2">Catechol 2,3-dioxygenase-like lactoylglutathione lyase family enzyme</fullName>
    </submittedName>
</protein>
<gene>
    <name evidence="2" type="ORF">J2X01_002908</name>
</gene>
<dbReference type="RefSeq" id="WP_310058634.1">
    <property type="nucleotide sequence ID" value="NZ_JAVDVQ010000012.1"/>
</dbReference>
<organism evidence="2 3">
    <name type="scientific">Arthrobacter ginsengisoli</name>
    <dbReference type="NCBI Taxonomy" id="1356565"/>
    <lineage>
        <taxon>Bacteria</taxon>
        <taxon>Bacillati</taxon>
        <taxon>Actinomycetota</taxon>
        <taxon>Actinomycetes</taxon>
        <taxon>Micrococcales</taxon>
        <taxon>Micrococcaceae</taxon>
        <taxon>Arthrobacter</taxon>
    </lineage>
</organism>
<keyword evidence="3" id="KW-1185">Reference proteome</keyword>
<dbReference type="InterPro" id="IPR004360">
    <property type="entry name" value="Glyas_Fos-R_dOase_dom"/>
</dbReference>
<dbReference type="PROSITE" id="PS51819">
    <property type="entry name" value="VOC"/>
    <property type="match status" value="1"/>
</dbReference>
<accession>A0ABU1UEI1</accession>
<evidence type="ECO:0000313" key="3">
    <source>
        <dbReference type="Proteomes" id="UP001252243"/>
    </source>
</evidence>
<dbReference type="Pfam" id="PF00903">
    <property type="entry name" value="Glyoxalase"/>
    <property type="match status" value="1"/>
</dbReference>
<dbReference type="Proteomes" id="UP001252243">
    <property type="component" value="Unassembled WGS sequence"/>
</dbReference>
<dbReference type="SUPFAM" id="SSF54593">
    <property type="entry name" value="Glyoxalase/Bleomycin resistance protein/Dihydroxybiphenyl dioxygenase"/>
    <property type="match status" value="1"/>
</dbReference>
<dbReference type="InterPro" id="IPR029068">
    <property type="entry name" value="Glyas_Bleomycin-R_OHBP_Dase"/>
</dbReference>
<name>A0ABU1UEI1_9MICC</name>
<comment type="caution">
    <text evidence="2">The sequence shown here is derived from an EMBL/GenBank/DDBJ whole genome shotgun (WGS) entry which is preliminary data.</text>
</comment>
<proteinExistence type="predicted"/>
<dbReference type="CDD" id="cd06587">
    <property type="entry name" value="VOC"/>
    <property type="match status" value="1"/>
</dbReference>
<feature type="domain" description="VOC" evidence="1">
    <location>
        <begin position="7"/>
        <end position="127"/>
    </location>
</feature>